<sequence>MDPSIRHPLSHYFSSLLIHNNTRSLPPLSSTSSSLPSILGFVCLSSSSSPLSLLLRENHTTSSYPRPSLLRSVALSAKGIGIY</sequence>
<reference evidence="1 2" key="1">
    <citation type="submission" date="2024-04" db="EMBL/GenBank/DDBJ databases">
        <authorList>
            <person name="Fracassetti M."/>
        </authorList>
    </citation>
    <scope>NUCLEOTIDE SEQUENCE [LARGE SCALE GENOMIC DNA]</scope>
</reference>
<evidence type="ECO:0000313" key="1">
    <source>
        <dbReference type="EMBL" id="CAL1395376.1"/>
    </source>
</evidence>
<evidence type="ECO:0000313" key="2">
    <source>
        <dbReference type="Proteomes" id="UP001497516"/>
    </source>
</evidence>
<organism evidence="1 2">
    <name type="scientific">Linum trigynum</name>
    <dbReference type="NCBI Taxonomy" id="586398"/>
    <lineage>
        <taxon>Eukaryota</taxon>
        <taxon>Viridiplantae</taxon>
        <taxon>Streptophyta</taxon>
        <taxon>Embryophyta</taxon>
        <taxon>Tracheophyta</taxon>
        <taxon>Spermatophyta</taxon>
        <taxon>Magnoliopsida</taxon>
        <taxon>eudicotyledons</taxon>
        <taxon>Gunneridae</taxon>
        <taxon>Pentapetalae</taxon>
        <taxon>rosids</taxon>
        <taxon>fabids</taxon>
        <taxon>Malpighiales</taxon>
        <taxon>Linaceae</taxon>
        <taxon>Linum</taxon>
    </lineage>
</organism>
<gene>
    <name evidence="1" type="ORF">LTRI10_LOCUS35813</name>
</gene>
<proteinExistence type="predicted"/>
<accession>A0AAV2FAR3</accession>
<dbReference type="AlphaFoldDB" id="A0AAV2FAR3"/>
<keyword evidence="2" id="KW-1185">Reference proteome</keyword>
<dbReference type="EMBL" id="OZ034819">
    <property type="protein sequence ID" value="CAL1395376.1"/>
    <property type="molecule type" value="Genomic_DNA"/>
</dbReference>
<dbReference type="Proteomes" id="UP001497516">
    <property type="component" value="Chromosome 6"/>
</dbReference>
<protein>
    <submittedName>
        <fullName evidence="1">Uncharacterized protein</fullName>
    </submittedName>
</protein>
<name>A0AAV2FAR3_9ROSI</name>